<dbReference type="Gene3D" id="3.90.1200.10">
    <property type="match status" value="1"/>
</dbReference>
<dbReference type="PANTHER" id="PTHR21310">
    <property type="entry name" value="AMINOGLYCOSIDE PHOSPHOTRANSFERASE-RELATED-RELATED"/>
    <property type="match status" value="1"/>
</dbReference>
<comment type="caution">
    <text evidence="2">The sequence shown here is derived from an EMBL/GenBank/DDBJ whole genome shotgun (WGS) entry which is preliminary data.</text>
</comment>
<dbReference type="InterPro" id="IPR051678">
    <property type="entry name" value="AGP_Transferase"/>
</dbReference>
<sequence>MTETPSQKALEWVRRQLDWPTSVESIQRLRGATSSSLYELEARGATRSLRVILRMVDNPVWLEESPDVAHHEAEALRYAHHAGIPAPKLLDFDDHGHACGVPAVLMSKLTGVVDLGTGDLRRYLERLATALGSIHRVDASGFSRDYRPWFDVVSVRPPSWTSCADAWERSISVVEAATPTTERCFLHRDYHPTNVLWVEDAVSGIVDWPNACVGPRGVDVAHCRVNLVALHGQDAADVFLREYQTRTDPGYTHDPFWDLNSLLCQSREPPLYRPWLEFGAEISEQTVCTRRDDFLQAVLAELGA</sequence>
<name>A0ABV6YJN4_UNCEI</name>
<accession>A0ABV6YJN4</accession>
<evidence type="ECO:0000313" key="3">
    <source>
        <dbReference type="Proteomes" id="UP001593833"/>
    </source>
</evidence>
<evidence type="ECO:0000259" key="1">
    <source>
        <dbReference type="Pfam" id="PF01636"/>
    </source>
</evidence>
<keyword evidence="3" id="KW-1185">Reference proteome</keyword>
<proteinExistence type="predicted"/>
<dbReference type="InterPro" id="IPR002575">
    <property type="entry name" value="Aminoglycoside_PTrfase"/>
</dbReference>
<protein>
    <submittedName>
        <fullName evidence="2">Phosphotransferase family protein</fullName>
    </submittedName>
</protein>
<dbReference type="SUPFAM" id="SSF56112">
    <property type="entry name" value="Protein kinase-like (PK-like)"/>
    <property type="match status" value="1"/>
</dbReference>
<gene>
    <name evidence="2" type="ORF">ACFL6M_03030</name>
</gene>
<feature type="domain" description="Aminoglycoside phosphotransferase" evidence="1">
    <location>
        <begin position="26"/>
        <end position="247"/>
    </location>
</feature>
<dbReference type="Proteomes" id="UP001593833">
    <property type="component" value="Unassembled WGS sequence"/>
</dbReference>
<dbReference type="InterPro" id="IPR011009">
    <property type="entry name" value="Kinase-like_dom_sf"/>
</dbReference>
<dbReference type="EMBL" id="JBHPKH010000020">
    <property type="protein sequence ID" value="MFC1572552.1"/>
    <property type="molecule type" value="Genomic_DNA"/>
</dbReference>
<reference evidence="2 3" key="1">
    <citation type="submission" date="2024-09" db="EMBL/GenBank/DDBJ databases">
        <authorList>
            <person name="D'Angelo T."/>
        </authorList>
    </citation>
    <scope>NUCLEOTIDE SEQUENCE [LARGE SCALE GENOMIC DNA]</scope>
    <source>
        <strain evidence="2">SAG AM-320-E07</strain>
    </source>
</reference>
<organism evidence="2 3">
    <name type="scientific">Eiseniibacteriota bacterium</name>
    <dbReference type="NCBI Taxonomy" id="2212470"/>
    <lineage>
        <taxon>Bacteria</taxon>
        <taxon>Candidatus Eiseniibacteriota</taxon>
    </lineage>
</organism>
<dbReference type="Pfam" id="PF01636">
    <property type="entry name" value="APH"/>
    <property type="match status" value="1"/>
</dbReference>
<evidence type="ECO:0000313" key="2">
    <source>
        <dbReference type="EMBL" id="MFC1572552.1"/>
    </source>
</evidence>